<evidence type="ECO:0000259" key="1">
    <source>
        <dbReference type="Pfam" id="PF04230"/>
    </source>
</evidence>
<keyword evidence="3" id="KW-1185">Reference proteome</keyword>
<feature type="domain" description="Polysaccharide pyruvyl transferase" evidence="1">
    <location>
        <begin position="80"/>
        <end position="320"/>
    </location>
</feature>
<organism evidence="2 3">
    <name type="scientific">Amycolatopsis bartoniae</name>
    <dbReference type="NCBI Taxonomy" id="941986"/>
    <lineage>
        <taxon>Bacteria</taxon>
        <taxon>Bacillati</taxon>
        <taxon>Actinomycetota</taxon>
        <taxon>Actinomycetes</taxon>
        <taxon>Pseudonocardiales</taxon>
        <taxon>Pseudonocardiaceae</taxon>
        <taxon>Amycolatopsis</taxon>
    </lineage>
</organism>
<dbReference type="EMBL" id="BNAV01000009">
    <property type="protein sequence ID" value="GHF72604.1"/>
    <property type="molecule type" value="Genomic_DNA"/>
</dbReference>
<comment type="caution">
    <text evidence="2">The sequence shown here is derived from an EMBL/GenBank/DDBJ whole genome shotgun (WGS) entry which is preliminary data.</text>
</comment>
<reference evidence="2" key="1">
    <citation type="journal article" date="2014" name="Int. J. Syst. Evol. Microbiol.">
        <title>Complete genome sequence of Corynebacterium casei LMG S-19264T (=DSM 44701T), isolated from a smear-ripened cheese.</title>
        <authorList>
            <consortium name="US DOE Joint Genome Institute (JGI-PGF)"/>
            <person name="Walter F."/>
            <person name="Albersmeier A."/>
            <person name="Kalinowski J."/>
            <person name="Ruckert C."/>
        </authorList>
    </citation>
    <scope>NUCLEOTIDE SEQUENCE</scope>
    <source>
        <strain evidence="2">CGMCC 4.7679</strain>
    </source>
</reference>
<protein>
    <recommendedName>
        <fullName evidence="1">Polysaccharide pyruvyl transferase domain-containing protein</fullName>
    </recommendedName>
</protein>
<dbReference type="InterPro" id="IPR007345">
    <property type="entry name" value="Polysacch_pyruvyl_Trfase"/>
</dbReference>
<dbReference type="Pfam" id="PF04230">
    <property type="entry name" value="PS_pyruv_trans"/>
    <property type="match status" value="1"/>
</dbReference>
<dbReference type="Proteomes" id="UP000658656">
    <property type="component" value="Unassembled WGS sequence"/>
</dbReference>
<proteinExistence type="predicted"/>
<evidence type="ECO:0000313" key="2">
    <source>
        <dbReference type="EMBL" id="GHF72604.1"/>
    </source>
</evidence>
<sequence length="405" mass="45806">MSNPSKSSKRVAVITAPNLGWVNAGMVTVDLAFEAMRKRMGGGVQADWYSLHPAEVRSFRRDVRPEDLPFCSSSVIDRLQEIYEHDAVIFWGDFLHARHYLEQDAIINLKLHGHLNDLGAMRSLLHQTMLFRDASDDVLSKTLLYGGTLLHNSQSDYADEGYCSAFSRLITQANAVWVRDPLSAAKVKHWRQNSAIDHFGTDAAMLLQPGDLDLLPTTGWADEIPKEEVAGVFLGNRTRVPRWFYRFAQGLANQTGTQLEWLPWYDSPRFRTRHMNTRPEKERTLGDVFAALSRYKFIVTDTYHLCVNSWRAGTPAICIGSPQPANDSLEGLLTLNDLKKYVFYSAYDAADFFVSTSESSHRARAGHFDRLLQLLEGGFEPVVHRMQLHAKRSAGSFEKTLRGLL</sequence>
<gene>
    <name evidence="2" type="ORF">GCM10017566_53110</name>
</gene>
<name>A0A8H9IZ99_9PSEU</name>
<accession>A0A8H9IZ99</accession>
<reference evidence="2" key="2">
    <citation type="submission" date="2020-09" db="EMBL/GenBank/DDBJ databases">
        <authorList>
            <person name="Sun Q."/>
            <person name="Zhou Y."/>
        </authorList>
    </citation>
    <scope>NUCLEOTIDE SEQUENCE</scope>
    <source>
        <strain evidence="2">CGMCC 4.7679</strain>
    </source>
</reference>
<dbReference type="AlphaFoldDB" id="A0A8H9IZ99"/>
<dbReference type="OrthoDB" id="3955774at2"/>
<evidence type="ECO:0000313" key="3">
    <source>
        <dbReference type="Proteomes" id="UP000658656"/>
    </source>
</evidence>